<dbReference type="EMBL" id="MLQR01000025">
    <property type="protein sequence ID" value="OIJ13896.1"/>
    <property type="molecule type" value="Genomic_DNA"/>
</dbReference>
<keyword evidence="2" id="KW-1185">Reference proteome</keyword>
<proteinExistence type="predicted"/>
<protein>
    <submittedName>
        <fullName evidence="1">Uncharacterized protein</fullName>
    </submittedName>
</protein>
<gene>
    <name evidence="1" type="ORF">BKP37_09425</name>
</gene>
<sequence length="145" mass="17021">MYEISNIITLKKMDYCVWNVVFQMDGELLNYSTDFLYLIKENKWVCNSLITHELTSLMQGNECVYCGEDKIACFIASKDYQLIKQNLVNNIEFQKEVEKVIKLSTEEISTEIIVINDKAKWEKLAEDNRFYGNILRIKKKNGNVD</sequence>
<dbReference type="OrthoDB" id="2965770at2"/>
<comment type="caution">
    <text evidence="1">The sequence shown here is derived from an EMBL/GenBank/DDBJ whole genome shotgun (WGS) entry which is preliminary data.</text>
</comment>
<accession>A0A1S2LNG8</accession>
<evidence type="ECO:0000313" key="1">
    <source>
        <dbReference type="EMBL" id="OIJ13896.1"/>
    </source>
</evidence>
<evidence type="ECO:0000313" key="2">
    <source>
        <dbReference type="Proteomes" id="UP000179524"/>
    </source>
</evidence>
<dbReference type="AlphaFoldDB" id="A0A1S2LNG8"/>
<organism evidence="1 2">
    <name type="scientific">Anaerobacillus alkalilacustris</name>
    <dbReference type="NCBI Taxonomy" id="393763"/>
    <lineage>
        <taxon>Bacteria</taxon>
        <taxon>Bacillati</taxon>
        <taxon>Bacillota</taxon>
        <taxon>Bacilli</taxon>
        <taxon>Bacillales</taxon>
        <taxon>Bacillaceae</taxon>
        <taxon>Anaerobacillus</taxon>
    </lineage>
</organism>
<dbReference type="Proteomes" id="UP000179524">
    <property type="component" value="Unassembled WGS sequence"/>
</dbReference>
<reference evidence="1 2" key="1">
    <citation type="submission" date="2016-10" db="EMBL/GenBank/DDBJ databases">
        <title>Draft genome sequences of four alkaliphilic bacteria belonging to the Anaerobacillus genus.</title>
        <authorList>
            <person name="Bassil N.M."/>
            <person name="Lloyd J.R."/>
        </authorList>
    </citation>
    <scope>NUCLEOTIDE SEQUENCE [LARGE SCALE GENOMIC DNA]</scope>
    <source>
        <strain evidence="1 2">DSM 18345</strain>
    </source>
</reference>
<dbReference type="RefSeq" id="WP_071309354.1">
    <property type="nucleotide sequence ID" value="NZ_MLQR01000025.1"/>
</dbReference>
<name>A0A1S2LNG8_9BACI</name>